<feature type="compositionally biased region" description="Acidic residues" evidence="3">
    <location>
        <begin position="68"/>
        <end position="77"/>
    </location>
</feature>
<dbReference type="RefSeq" id="WP_126390744.1">
    <property type="nucleotide sequence ID" value="NZ_CP034539.1"/>
</dbReference>
<dbReference type="InterPro" id="IPR003768">
    <property type="entry name" value="ScpA"/>
</dbReference>
<dbReference type="Gene3D" id="6.10.250.2410">
    <property type="match status" value="1"/>
</dbReference>
<feature type="compositionally biased region" description="Basic and acidic residues" evidence="3">
    <location>
        <begin position="364"/>
        <end position="378"/>
    </location>
</feature>
<evidence type="ECO:0000256" key="1">
    <source>
        <dbReference type="ARBA" id="ARBA00022829"/>
    </source>
</evidence>
<dbReference type="OrthoDB" id="9811016at2"/>
<evidence type="ECO:0000313" key="4">
    <source>
        <dbReference type="EMBL" id="AZQ33781.1"/>
    </source>
</evidence>
<dbReference type="GO" id="GO:0007059">
    <property type="term" value="P:chromosome segregation"/>
    <property type="evidence" value="ECO:0007669"/>
    <property type="project" value="UniProtKB-KW"/>
</dbReference>
<dbReference type="Pfam" id="PF02616">
    <property type="entry name" value="SMC_ScpA"/>
    <property type="match status" value="1"/>
</dbReference>
<dbReference type="KEGG" id="scya:EJ357_10105"/>
<evidence type="ECO:0000256" key="2">
    <source>
        <dbReference type="ARBA" id="ARBA00044777"/>
    </source>
</evidence>
<feature type="region of interest" description="Disordered" evidence="3">
    <location>
        <begin position="353"/>
        <end position="378"/>
    </location>
</feature>
<proteinExistence type="predicted"/>
<name>A0A3S9M3J8_9ACTN</name>
<feature type="compositionally biased region" description="Low complexity" evidence="3">
    <location>
        <begin position="83"/>
        <end position="103"/>
    </location>
</feature>
<feature type="region of interest" description="Disordered" evidence="3">
    <location>
        <begin position="1"/>
        <end position="111"/>
    </location>
</feature>
<sequence length="378" mass="40957">MTSNDVPASGAGASGGRRRVLGRGPGAAPVAPPVEPVPVAAPDPVEPEVVVPEPKPQLLEAEPQVVEPEPEVVDTEPEPPVVVPESAPEVAAAEPGPEPAASGEPDEPDDGVFKVRLSNFEGPFDLLLQLISKHKLDVTEVALSKVTDEFMAHIRAMGADWDLDETTEFLVVAATLLDLKAARLLPSAEVEDEADLALLEARDLLFARLLQYRAYKQIADIFSRRLDDEARRHPRTVGLEPHHAELLPEVVISIGAEGFAKLAVKAMQPKPKPQVYVDHIHAPLVSVQEQAGIVVARLRELGEASFRALIEDTDDTLTVVARFLALLELYREKAVALDQETALGELLVRWTGGDGDETPMVTDEFDRPPEPPKEEKKA</sequence>
<organism evidence="4 5">
    <name type="scientific">Streptomyces cyaneochromogenes</name>
    <dbReference type="NCBI Taxonomy" id="2496836"/>
    <lineage>
        <taxon>Bacteria</taxon>
        <taxon>Bacillati</taxon>
        <taxon>Actinomycetota</taxon>
        <taxon>Actinomycetes</taxon>
        <taxon>Kitasatosporales</taxon>
        <taxon>Streptomycetaceae</taxon>
        <taxon>Streptomyces</taxon>
    </lineage>
</organism>
<protein>
    <recommendedName>
        <fullName evidence="2">Segregation and condensation protein A</fullName>
    </recommendedName>
</protein>
<dbReference type="EMBL" id="CP034539">
    <property type="protein sequence ID" value="AZQ33781.1"/>
    <property type="molecule type" value="Genomic_DNA"/>
</dbReference>
<evidence type="ECO:0000256" key="3">
    <source>
        <dbReference type="SAM" id="MobiDB-lite"/>
    </source>
</evidence>
<keyword evidence="5" id="KW-1185">Reference proteome</keyword>
<reference evidence="4 5" key="1">
    <citation type="journal article" date="2019" name="Int. J. Syst. Evol. Microbiol.">
        <title>Streptomyces cyaneochromogenes sp. nov., a blue pigment-producing actinomycete from manganese-contaminated soil.</title>
        <authorList>
            <person name="Tang X."/>
            <person name="Zhao J."/>
            <person name="Li K."/>
            <person name="Chen Z."/>
            <person name="Sun Y."/>
            <person name="Gao J."/>
        </authorList>
    </citation>
    <scope>NUCLEOTIDE SEQUENCE [LARGE SCALE GENOMIC DNA]</scope>
    <source>
        <strain evidence="4 5">MK-45</strain>
    </source>
</reference>
<dbReference type="Proteomes" id="UP000280298">
    <property type="component" value="Chromosome"/>
</dbReference>
<feature type="compositionally biased region" description="Pro residues" evidence="3">
    <location>
        <begin position="30"/>
        <end position="41"/>
    </location>
</feature>
<gene>
    <name evidence="4" type="ORF">EJ357_10105</name>
</gene>
<evidence type="ECO:0000313" key="5">
    <source>
        <dbReference type="Proteomes" id="UP000280298"/>
    </source>
</evidence>
<dbReference type="PANTHER" id="PTHR33969">
    <property type="entry name" value="SEGREGATION AND CONDENSATION PROTEIN A"/>
    <property type="match status" value="1"/>
</dbReference>
<accession>A0A3S9M3J8</accession>
<dbReference type="AlphaFoldDB" id="A0A3S9M3J8"/>
<keyword evidence="1" id="KW-0159">Chromosome partition</keyword>
<dbReference type="PANTHER" id="PTHR33969:SF2">
    <property type="entry name" value="SEGREGATION AND CONDENSATION PROTEIN A"/>
    <property type="match status" value="1"/>
</dbReference>
<feature type="compositionally biased region" description="Low complexity" evidence="3">
    <location>
        <begin position="1"/>
        <end position="11"/>
    </location>
</feature>
<feature type="compositionally biased region" description="Low complexity" evidence="3">
    <location>
        <begin position="42"/>
        <end position="52"/>
    </location>
</feature>